<dbReference type="AlphaFoldDB" id="A0AAV6TUK0"/>
<keyword evidence="3" id="KW-1185">Reference proteome</keyword>
<sequence length="101" mass="11094">MINSGLIQVTTVVSIEHHSLGISHINQNGGRKFARKACNSRGRNPATLSDTVRALCSKMERIQHYNPTHRVPNTEAAKQKAECSSKPAAHGYRTASKIPME</sequence>
<feature type="region of interest" description="Disordered" evidence="1">
    <location>
        <begin position="66"/>
        <end position="101"/>
    </location>
</feature>
<dbReference type="EMBL" id="JAFNEN010001060">
    <property type="protein sequence ID" value="KAG8175141.1"/>
    <property type="molecule type" value="Genomic_DNA"/>
</dbReference>
<accession>A0AAV6TUK0</accession>
<protein>
    <submittedName>
        <fullName evidence="2">Uncharacterized protein</fullName>
    </submittedName>
</protein>
<reference evidence="2 3" key="1">
    <citation type="journal article" date="2022" name="Nat. Ecol. Evol.">
        <title>A masculinizing supergene underlies an exaggerated male reproductive morph in a spider.</title>
        <authorList>
            <person name="Hendrickx F."/>
            <person name="De Corte Z."/>
            <person name="Sonet G."/>
            <person name="Van Belleghem S.M."/>
            <person name="Kostlbacher S."/>
            <person name="Vangestel C."/>
        </authorList>
    </citation>
    <scope>NUCLEOTIDE SEQUENCE [LARGE SCALE GENOMIC DNA]</scope>
    <source>
        <strain evidence="2">W744_W776</strain>
    </source>
</reference>
<organism evidence="2 3">
    <name type="scientific">Oedothorax gibbosus</name>
    <dbReference type="NCBI Taxonomy" id="931172"/>
    <lineage>
        <taxon>Eukaryota</taxon>
        <taxon>Metazoa</taxon>
        <taxon>Ecdysozoa</taxon>
        <taxon>Arthropoda</taxon>
        <taxon>Chelicerata</taxon>
        <taxon>Arachnida</taxon>
        <taxon>Araneae</taxon>
        <taxon>Araneomorphae</taxon>
        <taxon>Entelegynae</taxon>
        <taxon>Araneoidea</taxon>
        <taxon>Linyphiidae</taxon>
        <taxon>Erigoninae</taxon>
        <taxon>Oedothorax</taxon>
    </lineage>
</organism>
<evidence type="ECO:0000313" key="2">
    <source>
        <dbReference type="EMBL" id="KAG8175141.1"/>
    </source>
</evidence>
<gene>
    <name evidence="2" type="ORF">JTE90_021692</name>
</gene>
<dbReference type="Proteomes" id="UP000827092">
    <property type="component" value="Unassembled WGS sequence"/>
</dbReference>
<proteinExistence type="predicted"/>
<name>A0AAV6TUK0_9ARAC</name>
<evidence type="ECO:0000313" key="3">
    <source>
        <dbReference type="Proteomes" id="UP000827092"/>
    </source>
</evidence>
<comment type="caution">
    <text evidence="2">The sequence shown here is derived from an EMBL/GenBank/DDBJ whole genome shotgun (WGS) entry which is preliminary data.</text>
</comment>
<evidence type="ECO:0000256" key="1">
    <source>
        <dbReference type="SAM" id="MobiDB-lite"/>
    </source>
</evidence>